<evidence type="ECO:0000256" key="1">
    <source>
        <dbReference type="ARBA" id="ARBA00005495"/>
    </source>
</evidence>
<proteinExistence type="inferred from homology"/>
<evidence type="ECO:0000313" key="5">
    <source>
        <dbReference type="EMBL" id="SET50002.1"/>
    </source>
</evidence>
<evidence type="ECO:0000259" key="4">
    <source>
        <dbReference type="Pfam" id="PF04828"/>
    </source>
</evidence>
<comment type="similarity">
    <text evidence="1">Belongs to the Gfa family.</text>
</comment>
<protein>
    <submittedName>
        <fullName evidence="5">Glutathione-dependent formaldehyde-activating enzyme</fullName>
    </submittedName>
</protein>
<dbReference type="SUPFAM" id="SSF51316">
    <property type="entry name" value="Mss4-like"/>
    <property type="match status" value="1"/>
</dbReference>
<evidence type="ECO:0000256" key="2">
    <source>
        <dbReference type="ARBA" id="ARBA00022723"/>
    </source>
</evidence>
<keyword evidence="2" id="KW-0479">Metal-binding</keyword>
<name>A0A1I0EXW0_THASX</name>
<dbReference type="Pfam" id="PF04828">
    <property type="entry name" value="GFA"/>
    <property type="match status" value="1"/>
</dbReference>
<evidence type="ECO:0000313" key="6">
    <source>
        <dbReference type="Proteomes" id="UP000199308"/>
    </source>
</evidence>
<dbReference type="AlphaFoldDB" id="A0A1I0EXW0"/>
<gene>
    <name evidence="5" type="ORF">SAMN05660429_01974</name>
</gene>
<sequence length="69" mass="7547">MVHYFCGKCGNTVAVFSEAGNFYTVSVSTLEDSERFSPQMSIYARSAAKWATFPKDVPIFDTIPPSMGG</sequence>
<dbReference type="Proteomes" id="UP000199308">
    <property type="component" value="Unassembled WGS sequence"/>
</dbReference>
<organism evidence="5 6">
    <name type="scientific">Thalassotalea agarivorans</name>
    <name type="common">Thalassomonas agarivorans</name>
    <dbReference type="NCBI Taxonomy" id="349064"/>
    <lineage>
        <taxon>Bacteria</taxon>
        <taxon>Pseudomonadati</taxon>
        <taxon>Pseudomonadota</taxon>
        <taxon>Gammaproteobacteria</taxon>
        <taxon>Alteromonadales</taxon>
        <taxon>Colwelliaceae</taxon>
        <taxon>Thalassotalea</taxon>
    </lineage>
</organism>
<keyword evidence="6" id="KW-1185">Reference proteome</keyword>
<feature type="domain" description="CENP-V/GFA" evidence="4">
    <location>
        <begin position="2"/>
        <end position="45"/>
    </location>
</feature>
<dbReference type="EMBL" id="FOHK01000008">
    <property type="protein sequence ID" value="SET50002.1"/>
    <property type="molecule type" value="Genomic_DNA"/>
</dbReference>
<reference evidence="5 6" key="1">
    <citation type="submission" date="2016-10" db="EMBL/GenBank/DDBJ databases">
        <authorList>
            <person name="de Groot N.N."/>
        </authorList>
    </citation>
    <scope>NUCLEOTIDE SEQUENCE [LARGE SCALE GENOMIC DNA]</scope>
    <source>
        <strain evidence="5 6">DSM 19706</strain>
    </source>
</reference>
<dbReference type="Gene3D" id="3.90.1590.10">
    <property type="entry name" value="glutathione-dependent formaldehyde- activating enzyme (gfa)"/>
    <property type="match status" value="1"/>
</dbReference>
<dbReference type="InterPro" id="IPR006913">
    <property type="entry name" value="CENP-V/GFA"/>
</dbReference>
<dbReference type="GO" id="GO:0016846">
    <property type="term" value="F:carbon-sulfur lyase activity"/>
    <property type="evidence" value="ECO:0007669"/>
    <property type="project" value="InterPro"/>
</dbReference>
<dbReference type="InterPro" id="IPR011057">
    <property type="entry name" value="Mss4-like_sf"/>
</dbReference>
<evidence type="ECO:0000256" key="3">
    <source>
        <dbReference type="ARBA" id="ARBA00022833"/>
    </source>
</evidence>
<accession>A0A1I0EXW0</accession>
<keyword evidence="3" id="KW-0862">Zinc</keyword>
<dbReference type="GO" id="GO:0046872">
    <property type="term" value="F:metal ion binding"/>
    <property type="evidence" value="ECO:0007669"/>
    <property type="project" value="UniProtKB-KW"/>
</dbReference>